<comment type="caution">
    <text evidence="4">The sequence shown here is derived from an EMBL/GenBank/DDBJ whole genome shotgun (WGS) entry which is preliminary data.</text>
</comment>
<proteinExistence type="predicted"/>
<dbReference type="CDD" id="cd03228">
    <property type="entry name" value="ABCC_MRP_Like"/>
    <property type="match status" value="1"/>
</dbReference>
<dbReference type="GO" id="GO:0005524">
    <property type="term" value="F:ATP binding"/>
    <property type="evidence" value="ECO:0007669"/>
    <property type="project" value="UniProtKB-KW"/>
</dbReference>
<accession>A0AA38LT06</accession>
<dbReference type="PROSITE" id="PS00211">
    <property type="entry name" value="ABC_TRANSPORTER_1"/>
    <property type="match status" value="1"/>
</dbReference>
<evidence type="ECO:0000256" key="2">
    <source>
        <dbReference type="ARBA" id="ARBA00022840"/>
    </source>
</evidence>
<gene>
    <name evidence="4" type="ORF">MKK02DRAFT_18513</name>
</gene>
<dbReference type="GeneID" id="77725164"/>
<evidence type="ECO:0000313" key="4">
    <source>
        <dbReference type="EMBL" id="KAI9633149.1"/>
    </source>
</evidence>
<dbReference type="RefSeq" id="XP_052942926.1">
    <property type="nucleotide sequence ID" value="XM_053085963.1"/>
</dbReference>
<keyword evidence="1" id="KW-0547">Nucleotide-binding</keyword>
<dbReference type="InterPro" id="IPR003439">
    <property type="entry name" value="ABC_transporter-like_ATP-bd"/>
</dbReference>
<dbReference type="GO" id="GO:0034040">
    <property type="term" value="F:ATPase-coupled lipid transmembrane transporter activity"/>
    <property type="evidence" value="ECO:0007669"/>
    <property type="project" value="TreeGrafter"/>
</dbReference>
<dbReference type="Proteomes" id="UP001164286">
    <property type="component" value="Unassembled WGS sequence"/>
</dbReference>
<dbReference type="InterPro" id="IPR017871">
    <property type="entry name" value="ABC_transporter-like_CS"/>
</dbReference>
<dbReference type="InterPro" id="IPR003593">
    <property type="entry name" value="AAA+_ATPase"/>
</dbReference>
<reference evidence="4" key="1">
    <citation type="journal article" date="2022" name="G3 (Bethesda)">
        <title>High quality genome of the basidiomycete yeast Dioszegia hungarica PDD-24b-2 isolated from cloud water.</title>
        <authorList>
            <person name="Jarrige D."/>
            <person name="Haridas S."/>
            <person name="Bleykasten-Grosshans C."/>
            <person name="Joly M."/>
            <person name="Nadalig T."/>
            <person name="Sancelme M."/>
            <person name="Vuilleumier S."/>
            <person name="Grigoriev I.V."/>
            <person name="Amato P."/>
            <person name="Bringel F."/>
        </authorList>
    </citation>
    <scope>NUCLEOTIDE SEQUENCE</scope>
    <source>
        <strain evidence="4">PDD-24b-2</strain>
    </source>
</reference>
<evidence type="ECO:0000259" key="3">
    <source>
        <dbReference type="PROSITE" id="PS50893"/>
    </source>
</evidence>
<dbReference type="AlphaFoldDB" id="A0AA38LT06"/>
<dbReference type="GO" id="GO:0016887">
    <property type="term" value="F:ATP hydrolysis activity"/>
    <property type="evidence" value="ECO:0007669"/>
    <property type="project" value="InterPro"/>
</dbReference>
<dbReference type="PANTHER" id="PTHR24221">
    <property type="entry name" value="ATP-BINDING CASSETTE SUB-FAMILY B"/>
    <property type="match status" value="1"/>
</dbReference>
<dbReference type="EMBL" id="JAKWFO010000011">
    <property type="protein sequence ID" value="KAI9633149.1"/>
    <property type="molecule type" value="Genomic_DNA"/>
</dbReference>
<keyword evidence="5" id="KW-1185">Reference proteome</keyword>
<dbReference type="Pfam" id="PF00005">
    <property type="entry name" value="ABC_tran"/>
    <property type="match status" value="1"/>
</dbReference>
<dbReference type="InterPro" id="IPR027417">
    <property type="entry name" value="P-loop_NTPase"/>
</dbReference>
<protein>
    <submittedName>
        <fullName evidence="4">P-loop containing nucleoside triphosphate hydrolase protein</fullName>
    </submittedName>
</protein>
<dbReference type="InterPro" id="IPR039421">
    <property type="entry name" value="Type_1_exporter"/>
</dbReference>
<dbReference type="PROSITE" id="PS50893">
    <property type="entry name" value="ABC_TRANSPORTER_2"/>
    <property type="match status" value="1"/>
</dbReference>
<evidence type="ECO:0000313" key="5">
    <source>
        <dbReference type="Proteomes" id="UP001164286"/>
    </source>
</evidence>
<evidence type="ECO:0000256" key="1">
    <source>
        <dbReference type="ARBA" id="ARBA00022741"/>
    </source>
</evidence>
<sequence>MELVARGLGYRYPGTSKDVLHDINLTIKPGTTFAIVGVNGGGKTTLVKALMGLYDHQGSLFLNGHPMAAYDPVTVHRRTSCLFQDFCKYSFSLRENVGIGNVSKVEDGEAVSDAIERGGARGVLGKVGMEGKLNRSGALQGLRAERASLSGGQWQKVALSRSFMRASEADLVVFDEPSASLDPRAEAQLFERIHALSHQNGRRCTTIFISHRYSTVKRADQIAVVEDGTIVECGSHAELMEMEGRYAELYNLQRSGFDD</sequence>
<dbReference type="SUPFAM" id="SSF52540">
    <property type="entry name" value="P-loop containing nucleoside triphosphate hydrolases"/>
    <property type="match status" value="1"/>
</dbReference>
<organism evidence="4 5">
    <name type="scientific">Dioszegia hungarica</name>
    <dbReference type="NCBI Taxonomy" id="4972"/>
    <lineage>
        <taxon>Eukaryota</taxon>
        <taxon>Fungi</taxon>
        <taxon>Dikarya</taxon>
        <taxon>Basidiomycota</taxon>
        <taxon>Agaricomycotina</taxon>
        <taxon>Tremellomycetes</taxon>
        <taxon>Tremellales</taxon>
        <taxon>Bulleribasidiaceae</taxon>
        <taxon>Dioszegia</taxon>
    </lineage>
</organism>
<keyword evidence="4" id="KW-0378">Hydrolase</keyword>
<dbReference type="PANTHER" id="PTHR24221:SF646">
    <property type="entry name" value="HAEMOLYSIN SECRETION ATP-BINDING PROTEIN"/>
    <property type="match status" value="1"/>
</dbReference>
<keyword evidence="2" id="KW-0067">ATP-binding</keyword>
<dbReference type="SMART" id="SM00382">
    <property type="entry name" value="AAA"/>
    <property type="match status" value="1"/>
</dbReference>
<feature type="domain" description="ABC transporter" evidence="3">
    <location>
        <begin position="3"/>
        <end position="252"/>
    </location>
</feature>
<dbReference type="Gene3D" id="3.40.50.300">
    <property type="entry name" value="P-loop containing nucleotide triphosphate hydrolases"/>
    <property type="match status" value="1"/>
</dbReference>
<name>A0AA38LT06_9TREE</name>